<evidence type="ECO:0000313" key="6">
    <source>
        <dbReference type="Proteomes" id="UP000663879"/>
    </source>
</evidence>
<keyword evidence="1" id="KW-0677">Repeat</keyword>
<evidence type="ECO:0000256" key="3">
    <source>
        <dbReference type="PROSITE-ProRule" id="PRU00023"/>
    </source>
</evidence>
<dbReference type="PANTHER" id="PTHR24141">
    <property type="entry name" value="2-5A-DEPENDENT RIBONUCLEASE"/>
    <property type="match status" value="1"/>
</dbReference>
<dbReference type="InterPro" id="IPR002110">
    <property type="entry name" value="Ankyrin_rpt"/>
</dbReference>
<evidence type="ECO:0000256" key="2">
    <source>
        <dbReference type="ARBA" id="ARBA00023043"/>
    </source>
</evidence>
<gene>
    <name evidence="5" type="ORF">OXX778_LOCUS8734</name>
</gene>
<dbReference type="Proteomes" id="UP000663879">
    <property type="component" value="Unassembled WGS sequence"/>
</dbReference>
<sequence length="517" mass="60028">MATTKFQLPHVNNWDSNFHARSAPVSREIKTKNTAYALHQSILNGRLKQLGYFLQMGLDGNTRDKYGRSCLILACLSDHEDYGLQVAKLLLKYHADLNLQDSLGRTPVFVSCSEKREKLFNLFMDEHTPFIDFRLKDNDGDSLINYVAIHGSVFMLRKIIEIMSQRKVEIDQKNNLGYTALLQAIKHDKFLNAYYLIKDGQASTNLKDNEYCLNALEWLFSRIHSNKEKILNNEFESSSNSNINQRKQSSIPNYKTWYGSLNQYFLSSSCDHVTNPNLSIEHHRSRYIPLILKNKTLNLDNVQPIRQSKLDYFRQKSFDTMCDKSSFVSSEFSEDLDESMSTKEKVQKLYEIIFRRMSQSLKQSRPEKTEPEPEVKPKTLRKQSLTLRQRSLSIKPNDIKIEEIKEKIEKIKPVLPKPEIKLDMNIFDLEELRYTPKLIALSETNKSGRTSKDIVHKMFDLYDSFSNSGSISNYQNNPNTHGKLERKVSVVDHEVPKLLSKLKKSYSNSISVHVKFK</sequence>
<proteinExistence type="predicted"/>
<dbReference type="OrthoDB" id="5406014at2759"/>
<dbReference type="InterPro" id="IPR036770">
    <property type="entry name" value="Ankyrin_rpt-contain_sf"/>
</dbReference>
<evidence type="ECO:0000256" key="4">
    <source>
        <dbReference type="SAM" id="MobiDB-lite"/>
    </source>
</evidence>
<feature type="region of interest" description="Disordered" evidence="4">
    <location>
        <begin position="360"/>
        <end position="381"/>
    </location>
</feature>
<keyword evidence="6" id="KW-1185">Reference proteome</keyword>
<dbReference type="PANTHER" id="PTHR24141:SF1">
    <property type="entry name" value="2-5A-DEPENDENT RIBONUCLEASE"/>
    <property type="match status" value="1"/>
</dbReference>
<dbReference type="Pfam" id="PF12796">
    <property type="entry name" value="Ank_2"/>
    <property type="match status" value="1"/>
</dbReference>
<feature type="repeat" description="ANK" evidence="3">
    <location>
        <begin position="66"/>
        <end position="102"/>
    </location>
</feature>
<dbReference type="GO" id="GO:0004540">
    <property type="term" value="F:RNA nuclease activity"/>
    <property type="evidence" value="ECO:0007669"/>
    <property type="project" value="TreeGrafter"/>
</dbReference>
<protein>
    <submittedName>
        <fullName evidence="5">Uncharacterized protein</fullName>
    </submittedName>
</protein>
<dbReference type="Gene3D" id="1.25.40.20">
    <property type="entry name" value="Ankyrin repeat-containing domain"/>
    <property type="match status" value="2"/>
</dbReference>
<dbReference type="SUPFAM" id="SSF48403">
    <property type="entry name" value="Ankyrin repeat"/>
    <property type="match status" value="1"/>
</dbReference>
<dbReference type="GO" id="GO:0006396">
    <property type="term" value="P:RNA processing"/>
    <property type="evidence" value="ECO:0007669"/>
    <property type="project" value="TreeGrafter"/>
</dbReference>
<organism evidence="5 6">
    <name type="scientific">Brachionus calyciflorus</name>
    <dbReference type="NCBI Taxonomy" id="104777"/>
    <lineage>
        <taxon>Eukaryota</taxon>
        <taxon>Metazoa</taxon>
        <taxon>Spiralia</taxon>
        <taxon>Gnathifera</taxon>
        <taxon>Rotifera</taxon>
        <taxon>Eurotatoria</taxon>
        <taxon>Monogononta</taxon>
        <taxon>Pseudotrocha</taxon>
        <taxon>Ploima</taxon>
        <taxon>Brachionidae</taxon>
        <taxon>Brachionus</taxon>
    </lineage>
</organism>
<reference evidence="5" key="1">
    <citation type="submission" date="2021-02" db="EMBL/GenBank/DDBJ databases">
        <authorList>
            <person name="Nowell W R."/>
        </authorList>
    </citation>
    <scope>NUCLEOTIDE SEQUENCE</scope>
    <source>
        <strain evidence="5">Ploen Becks lab</strain>
    </source>
</reference>
<evidence type="ECO:0000256" key="1">
    <source>
        <dbReference type="ARBA" id="ARBA00022737"/>
    </source>
</evidence>
<dbReference type="SMART" id="SM00248">
    <property type="entry name" value="ANK"/>
    <property type="match status" value="4"/>
</dbReference>
<name>A0A813W5P9_9BILA</name>
<feature type="compositionally biased region" description="Basic and acidic residues" evidence="4">
    <location>
        <begin position="364"/>
        <end position="377"/>
    </location>
</feature>
<accession>A0A813W5P9</accession>
<dbReference type="GO" id="GO:0003723">
    <property type="term" value="F:RNA binding"/>
    <property type="evidence" value="ECO:0007669"/>
    <property type="project" value="TreeGrafter"/>
</dbReference>
<comment type="caution">
    <text evidence="5">The sequence shown here is derived from an EMBL/GenBank/DDBJ whole genome shotgun (WGS) entry which is preliminary data.</text>
</comment>
<dbReference type="PROSITE" id="PS50088">
    <property type="entry name" value="ANK_REPEAT"/>
    <property type="match status" value="1"/>
</dbReference>
<dbReference type="AlphaFoldDB" id="A0A813W5P9"/>
<evidence type="ECO:0000313" key="5">
    <source>
        <dbReference type="EMBL" id="CAF0846654.1"/>
    </source>
</evidence>
<dbReference type="EMBL" id="CAJNOC010001228">
    <property type="protein sequence ID" value="CAF0846654.1"/>
    <property type="molecule type" value="Genomic_DNA"/>
</dbReference>
<keyword evidence="2 3" id="KW-0040">ANK repeat</keyword>